<dbReference type="Gene3D" id="3.30.300.30">
    <property type="match status" value="1"/>
</dbReference>
<accession>A0A3N4RQN3</accession>
<dbReference type="GO" id="GO:0016878">
    <property type="term" value="F:acid-thiol ligase activity"/>
    <property type="evidence" value="ECO:0007669"/>
    <property type="project" value="UniProtKB-ARBA"/>
</dbReference>
<dbReference type="Proteomes" id="UP000266906">
    <property type="component" value="Unassembled WGS sequence"/>
</dbReference>
<dbReference type="InterPro" id="IPR020845">
    <property type="entry name" value="AMP-binding_CS"/>
</dbReference>
<dbReference type="InterPro" id="IPR042099">
    <property type="entry name" value="ANL_N_sf"/>
</dbReference>
<dbReference type="InterPro" id="IPR000873">
    <property type="entry name" value="AMP-dep_synth/lig_dom"/>
</dbReference>
<keyword evidence="3" id="KW-1185">Reference proteome</keyword>
<organism evidence="2 3">
    <name type="scientific">Kitasatospora cineracea</name>
    <dbReference type="NCBI Taxonomy" id="88074"/>
    <lineage>
        <taxon>Bacteria</taxon>
        <taxon>Bacillati</taxon>
        <taxon>Actinomycetota</taxon>
        <taxon>Actinomycetes</taxon>
        <taxon>Kitasatosporales</taxon>
        <taxon>Streptomycetaceae</taxon>
        <taxon>Kitasatospora</taxon>
    </lineage>
</organism>
<dbReference type="SUPFAM" id="SSF56801">
    <property type="entry name" value="Acetyl-CoA synthetase-like"/>
    <property type="match status" value="1"/>
</dbReference>
<keyword evidence="2" id="KW-0436">Ligase</keyword>
<evidence type="ECO:0000313" key="3">
    <source>
        <dbReference type="Proteomes" id="UP000266906"/>
    </source>
</evidence>
<evidence type="ECO:0000313" key="2">
    <source>
        <dbReference type="EMBL" id="RPE35738.1"/>
    </source>
</evidence>
<dbReference type="Pfam" id="PF00501">
    <property type="entry name" value="AMP-binding"/>
    <property type="match status" value="1"/>
</dbReference>
<protein>
    <submittedName>
        <fullName evidence="2">Acyl-CoA synthetase (AMP-forming)/AMP-acid ligase II</fullName>
    </submittedName>
</protein>
<name>A0A3N4RQN3_9ACTN</name>
<evidence type="ECO:0000259" key="1">
    <source>
        <dbReference type="Pfam" id="PF00501"/>
    </source>
</evidence>
<sequence>MTGGAGRSGAGHRGTGALFGRLPLDLGPLFDTLAEQRPSVNVRLGRPLDLAPERGTEYDTGQVAELVRETAAWLVAAGAGPGSSVAVVKRNHWDYVLLACAAARIGAVPALLSDRVPPDGLAALLRRLRPDVLVTQRDVLGGARAAGVELTALAGRTVCLDGPAEGALAVDELRGGPVPAVRGRGEDEPLAVIHTSGTTGVPKLVVHSTRTLIRRLSAFEARPWPVLSVRRADTVASAVSFAHGRALTWTVSAFWRAPRTVVLLPDSDPSTAAALLRSHPPTVMEALPSSYVRWQALAEPAAGSTGSAGSNPFRDVRLFISTFDAVHPPTVRTFLDATRRRHPLWMQGWGQSETGPLSFRFLTRGALTGPAGRHPTTRDLGRPVPGWVRVKVADPARPGRTVPPGETGMLYARTGALCLGYLGEPERWGRKLDRGWFNTGDLGVRTRDGRVLVLDREVDMVPGMSCVEIEDVLHERLPDVEEAVLLSVADGRPQPVLVTADGGLDPARWRDAVRDLPPLAEPLVVGWDAVPRTATGKVRRHELRARVLAGSAGIGTGQWT</sequence>
<dbReference type="Gene3D" id="3.40.50.12780">
    <property type="entry name" value="N-terminal domain of ligase-like"/>
    <property type="match status" value="1"/>
</dbReference>
<feature type="domain" description="AMP-dependent synthetase/ligase" evidence="1">
    <location>
        <begin position="58"/>
        <end position="422"/>
    </location>
</feature>
<comment type="caution">
    <text evidence="2">The sequence shown here is derived from an EMBL/GenBank/DDBJ whole genome shotgun (WGS) entry which is preliminary data.</text>
</comment>
<dbReference type="PANTHER" id="PTHR43767">
    <property type="entry name" value="LONG-CHAIN-FATTY-ACID--COA LIGASE"/>
    <property type="match status" value="1"/>
</dbReference>
<reference evidence="2 3" key="1">
    <citation type="submission" date="2018-11" db="EMBL/GenBank/DDBJ databases">
        <title>Sequencing the genomes of 1000 actinobacteria strains.</title>
        <authorList>
            <person name="Klenk H.-P."/>
        </authorList>
    </citation>
    <scope>NUCLEOTIDE SEQUENCE [LARGE SCALE GENOMIC DNA]</scope>
    <source>
        <strain evidence="2 3">DSM 44781</strain>
    </source>
</reference>
<dbReference type="AlphaFoldDB" id="A0A3N4RQN3"/>
<gene>
    <name evidence="2" type="ORF">EDD38_4092</name>
</gene>
<dbReference type="PANTHER" id="PTHR43767:SF1">
    <property type="entry name" value="NONRIBOSOMAL PEPTIDE SYNTHASE PES1 (EUROFUNG)-RELATED"/>
    <property type="match status" value="1"/>
</dbReference>
<dbReference type="CDD" id="cd04433">
    <property type="entry name" value="AFD_class_I"/>
    <property type="match status" value="1"/>
</dbReference>
<dbReference type="PROSITE" id="PS00455">
    <property type="entry name" value="AMP_BINDING"/>
    <property type="match status" value="1"/>
</dbReference>
<proteinExistence type="predicted"/>
<dbReference type="InterPro" id="IPR050237">
    <property type="entry name" value="ATP-dep_AMP-bd_enzyme"/>
</dbReference>
<dbReference type="InterPro" id="IPR045851">
    <property type="entry name" value="AMP-bd_C_sf"/>
</dbReference>
<dbReference type="EMBL" id="RKQG01000001">
    <property type="protein sequence ID" value="RPE35738.1"/>
    <property type="molecule type" value="Genomic_DNA"/>
</dbReference>